<dbReference type="Proteomes" id="UP000054653">
    <property type="component" value="Unassembled WGS sequence"/>
</dbReference>
<dbReference type="EMBL" id="JYDI01006578">
    <property type="protein sequence ID" value="KRY03358.1"/>
    <property type="molecule type" value="Genomic_DNA"/>
</dbReference>
<sequence>MNRKLSYFAKTVRRFVYDHDLIKINYFPISSADMTSF</sequence>
<organism evidence="1 2">
    <name type="scientific">Trichinella britovi</name>
    <name type="common">Parasitic roundworm</name>
    <dbReference type="NCBI Taxonomy" id="45882"/>
    <lineage>
        <taxon>Eukaryota</taxon>
        <taxon>Metazoa</taxon>
        <taxon>Ecdysozoa</taxon>
        <taxon>Nematoda</taxon>
        <taxon>Enoplea</taxon>
        <taxon>Dorylaimia</taxon>
        <taxon>Trichinellida</taxon>
        <taxon>Trichinellidae</taxon>
        <taxon>Trichinella</taxon>
    </lineage>
</organism>
<accession>A0A0V0YSV6</accession>
<reference evidence="1 2" key="1">
    <citation type="submission" date="2015-01" db="EMBL/GenBank/DDBJ databases">
        <title>Evolution of Trichinella species and genotypes.</title>
        <authorList>
            <person name="Korhonen P.K."/>
            <person name="Edoardo P."/>
            <person name="Giuseppe L.R."/>
            <person name="Gasser R.B."/>
        </authorList>
    </citation>
    <scope>NUCLEOTIDE SEQUENCE [LARGE SCALE GENOMIC DNA]</scope>
    <source>
        <strain evidence="1">ISS120</strain>
    </source>
</reference>
<evidence type="ECO:0000313" key="1">
    <source>
        <dbReference type="EMBL" id="KRY03358.1"/>
    </source>
</evidence>
<comment type="caution">
    <text evidence="1">The sequence shown here is derived from an EMBL/GenBank/DDBJ whole genome shotgun (WGS) entry which is preliminary data.</text>
</comment>
<proteinExistence type="predicted"/>
<evidence type="ECO:0000313" key="2">
    <source>
        <dbReference type="Proteomes" id="UP000054653"/>
    </source>
</evidence>
<keyword evidence="2" id="KW-1185">Reference proteome</keyword>
<name>A0A0V0YSV6_TRIBR</name>
<gene>
    <name evidence="1" type="ORF">T03_1162</name>
</gene>
<protein>
    <submittedName>
        <fullName evidence="1">Uncharacterized protein</fullName>
    </submittedName>
</protein>
<dbReference type="AlphaFoldDB" id="A0A0V0YSV6"/>